<dbReference type="EMBL" id="JAERRB010000011">
    <property type="protein sequence ID" value="MBL0744532.1"/>
    <property type="molecule type" value="Genomic_DNA"/>
</dbReference>
<evidence type="ECO:0000313" key="1">
    <source>
        <dbReference type="EMBL" id="MBL0744532.1"/>
    </source>
</evidence>
<dbReference type="Gene3D" id="2.60.40.10">
    <property type="entry name" value="Immunoglobulins"/>
    <property type="match status" value="3"/>
</dbReference>
<dbReference type="InterPro" id="IPR011467">
    <property type="entry name" value="DUF1573"/>
</dbReference>
<organism evidence="1 2">
    <name type="scientific">Chryseolinea lacunae</name>
    <dbReference type="NCBI Taxonomy" id="2801331"/>
    <lineage>
        <taxon>Bacteria</taxon>
        <taxon>Pseudomonadati</taxon>
        <taxon>Bacteroidota</taxon>
        <taxon>Cytophagia</taxon>
        <taxon>Cytophagales</taxon>
        <taxon>Fulvivirgaceae</taxon>
        <taxon>Chryseolinea</taxon>
    </lineage>
</organism>
<gene>
    <name evidence="1" type="ORF">JI741_25080</name>
</gene>
<evidence type="ECO:0000313" key="2">
    <source>
        <dbReference type="Proteomes" id="UP000613030"/>
    </source>
</evidence>
<dbReference type="Pfam" id="PF07610">
    <property type="entry name" value="DUF1573"/>
    <property type="match status" value="2"/>
</dbReference>
<dbReference type="InterPro" id="IPR013783">
    <property type="entry name" value="Ig-like_fold"/>
</dbReference>
<dbReference type="Proteomes" id="UP000613030">
    <property type="component" value="Unassembled WGS sequence"/>
</dbReference>
<sequence>MRVSLSVFFLFAVVVSFGQMARPVQFREELFDFGSVKEEGGPVTHEFLFTNTTGRFIKILSVQASCGCTTPAWSKEPVGPGKTGFIQASYNPKGRPGYFNKSLTVTTDADSNPIILQIKGQVAVEGDGVNTDYQVSNGSWKLKSGSFNMGKVYVKDEFTIRDFVFVNGGTKDIAYSGKFVGPAYIKVDISPKVLHPGEKGNIKISYNGKMKGQYGFQSDNIELFTDDEQGSAKSFSVYATLEDQFPDLKPEELAKAPQLRLQATSLDFGRVQPNATTEREVQLFNAGKKELAIKSVQGNCSCISASAKKTTLKPGESSTIRIAFNPLERKGTQQKSVTVYSNDPQNPVQRITFSAYVED</sequence>
<dbReference type="NCBIfam" id="NF012200">
    <property type="entry name" value="choice_anch_D"/>
    <property type="match status" value="1"/>
</dbReference>
<accession>A0ABS1L0S6</accession>
<keyword evidence="2" id="KW-1185">Reference proteome</keyword>
<protein>
    <submittedName>
        <fullName evidence="1">DUF1573 domain-containing protein</fullName>
    </submittedName>
</protein>
<name>A0ABS1L0S6_9BACT</name>
<dbReference type="PANTHER" id="PTHR37833:SF1">
    <property type="entry name" value="SIGNAL PEPTIDE PROTEIN"/>
    <property type="match status" value="1"/>
</dbReference>
<comment type="caution">
    <text evidence="1">The sequence shown here is derived from an EMBL/GenBank/DDBJ whole genome shotgun (WGS) entry which is preliminary data.</text>
</comment>
<dbReference type="RefSeq" id="WP_202014200.1">
    <property type="nucleotide sequence ID" value="NZ_JAERRB010000011.1"/>
</dbReference>
<dbReference type="PANTHER" id="PTHR37833">
    <property type="entry name" value="LIPOPROTEIN-RELATED"/>
    <property type="match status" value="1"/>
</dbReference>
<proteinExistence type="predicted"/>
<reference evidence="1 2" key="1">
    <citation type="submission" date="2021-01" db="EMBL/GenBank/DDBJ databases">
        <title>Chryseolinea sp. Jin1 Genome sequencing and assembly.</title>
        <authorList>
            <person name="Kim I."/>
        </authorList>
    </citation>
    <scope>NUCLEOTIDE SEQUENCE [LARGE SCALE GENOMIC DNA]</scope>
    <source>
        <strain evidence="1 2">Jin1</strain>
    </source>
</reference>